<dbReference type="Proteomes" id="UP001549749">
    <property type="component" value="Unassembled WGS sequence"/>
</dbReference>
<dbReference type="Pfam" id="PF04773">
    <property type="entry name" value="FecR"/>
    <property type="match status" value="1"/>
</dbReference>
<sequence length="360" mass="40710">MKNRERCWELLARKWSNEATEAELQELQQLCRSFPELSYTDELLGSIRQVNKKDTTEAAVAAFMQQVAKDQEELEAEEEEPESITPAASRITWRIGVKWMAAAVVAGMILMGGIRLFTNTAGDNRRNEIVTRNGSRTSIELPDGSTVKLNGGSKLVYEDGFGKSDRVVFLEGEAFFDVKADPAHPFIVNTGKLSVKVLGTAFNVNTYDDAVETVLIKGKIEVQLKNQEESRIVLKPLEKLTVSGNKYKAENKDEPTDSHVPKEIKYQVSTISRNEEINDFSETAWLNNKLAFKDETFASLKTRLERWYNVHIEIAGEQLKNEELTGVFQNENIMQALEALKVIAPFKYHQSNDTIFIQPK</sequence>
<organism evidence="4 5">
    <name type="scientific">Chitinophaga defluvii</name>
    <dbReference type="NCBI Taxonomy" id="3163343"/>
    <lineage>
        <taxon>Bacteria</taxon>
        <taxon>Pseudomonadati</taxon>
        <taxon>Bacteroidota</taxon>
        <taxon>Chitinophagia</taxon>
        <taxon>Chitinophagales</taxon>
        <taxon>Chitinophagaceae</taxon>
        <taxon>Chitinophaga</taxon>
    </lineage>
</organism>
<name>A0ABV2T550_9BACT</name>
<keyword evidence="1" id="KW-0472">Membrane</keyword>
<dbReference type="PANTHER" id="PTHR30273:SF2">
    <property type="entry name" value="PROTEIN FECR"/>
    <property type="match status" value="1"/>
</dbReference>
<proteinExistence type="predicted"/>
<feature type="transmembrane region" description="Helical" evidence="1">
    <location>
        <begin position="99"/>
        <end position="117"/>
    </location>
</feature>
<dbReference type="InterPro" id="IPR006860">
    <property type="entry name" value="FecR"/>
</dbReference>
<keyword evidence="1" id="KW-1133">Transmembrane helix</keyword>
<keyword evidence="1" id="KW-0812">Transmembrane</keyword>
<dbReference type="InterPro" id="IPR012373">
    <property type="entry name" value="Ferrdict_sens_TM"/>
</dbReference>
<feature type="domain" description="FecR protein" evidence="2">
    <location>
        <begin position="128"/>
        <end position="221"/>
    </location>
</feature>
<accession>A0ABV2T550</accession>
<dbReference type="Gene3D" id="2.60.120.1440">
    <property type="match status" value="1"/>
</dbReference>
<reference evidence="4 5" key="1">
    <citation type="submission" date="2024-06" db="EMBL/GenBank/DDBJ databases">
        <title>Chitinophaga defluvii sp. nov., isolated from municipal sewage.</title>
        <authorList>
            <person name="Zhang L."/>
        </authorList>
    </citation>
    <scope>NUCLEOTIDE SEQUENCE [LARGE SCALE GENOMIC DNA]</scope>
    <source>
        <strain evidence="4 5">H8</strain>
    </source>
</reference>
<protein>
    <submittedName>
        <fullName evidence="4">FecR domain-containing protein</fullName>
    </submittedName>
</protein>
<dbReference type="RefSeq" id="WP_354660382.1">
    <property type="nucleotide sequence ID" value="NZ_JBEXAC010000001.1"/>
</dbReference>
<feature type="domain" description="Protein FecR C-terminal" evidence="3">
    <location>
        <begin position="289"/>
        <end position="357"/>
    </location>
</feature>
<dbReference type="InterPro" id="IPR032508">
    <property type="entry name" value="FecR_C"/>
</dbReference>
<dbReference type="Pfam" id="PF16344">
    <property type="entry name" value="FecR_C"/>
    <property type="match status" value="1"/>
</dbReference>
<comment type="caution">
    <text evidence="4">The sequence shown here is derived from an EMBL/GenBank/DDBJ whole genome shotgun (WGS) entry which is preliminary data.</text>
</comment>
<evidence type="ECO:0000259" key="3">
    <source>
        <dbReference type="Pfam" id="PF16344"/>
    </source>
</evidence>
<dbReference type="Gene3D" id="3.55.50.30">
    <property type="match status" value="1"/>
</dbReference>
<dbReference type="PIRSF" id="PIRSF018266">
    <property type="entry name" value="FecR"/>
    <property type="match status" value="1"/>
</dbReference>
<evidence type="ECO:0000259" key="2">
    <source>
        <dbReference type="Pfam" id="PF04773"/>
    </source>
</evidence>
<dbReference type="EMBL" id="JBEXAC010000001">
    <property type="protein sequence ID" value="MET6997747.1"/>
    <property type="molecule type" value="Genomic_DNA"/>
</dbReference>
<keyword evidence="5" id="KW-1185">Reference proteome</keyword>
<evidence type="ECO:0000313" key="5">
    <source>
        <dbReference type="Proteomes" id="UP001549749"/>
    </source>
</evidence>
<evidence type="ECO:0000313" key="4">
    <source>
        <dbReference type="EMBL" id="MET6997747.1"/>
    </source>
</evidence>
<gene>
    <name evidence="4" type="ORF">ABR189_10225</name>
</gene>
<evidence type="ECO:0000256" key="1">
    <source>
        <dbReference type="SAM" id="Phobius"/>
    </source>
</evidence>
<dbReference type="PANTHER" id="PTHR30273">
    <property type="entry name" value="PERIPLASMIC SIGNAL SENSOR AND SIGMA FACTOR ACTIVATOR FECR-RELATED"/>
    <property type="match status" value="1"/>
</dbReference>